<dbReference type="SMART" id="SM00356">
    <property type="entry name" value="ZnF_C3H1"/>
    <property type="match status" value="5"/>
</dbReference>
<dbReference type="SUPFAM" id="SSF47769">
    <property type="entry name" value="SAM/Pointed domain"/>
    <property type="match status" value="1"/>
</dbReference>
<protein>
    <submittedName>
        <fullName evidence="9">Cpsf4 protein</fullName>
    </submittedName>
</protein>
<sequence length="359" mass="40027">MAAADQAPEQKAHGSNKVTRAFELELDSDPPFEVGASPVEESPCGGQEIVIQNKRQMCKAFFFTDWCAKGSMCPFAHSAEERIEELNQALPYKATLCRFFMAEGFCGKGDSCEFAHSDDELAGNVDQKSKMGLCKFHLGDGFCGKGRFCRYAHSAEELSRLALLKYKTRLCQKHFLHGSCSHGAWCTFAHTSEEQRPDIMDKVLPMRHVLCARFCSGFCFKGSFCEFAHQKREVSALQLEPVSAQEAEHTALLSESSGKDYLEACSDAETIDTHSDFSRSPSEDPPCPPREWTCDTVAEWMTYTEQGKFSRYADACRQNAVDGQKLEGMTVQDLKDILDVKLLGPRKALATAIDRLFAQ</sequence>
<evidence type="ECO:0000256" key="5">
    <source>
        <dbReference type="PROSITE-ProRule" id="PRU00723"/>
    </source>
</evidence>
<dbReference type="Gene3D" id="4.10.1000.10">
    <property type="entry name" value="Zinc finger, CCCH-type"/>
    <property type="match status" value="1"/>
</dbReference>
<dbReference type="InterPro" id="IPR001660">
    <property type="entry name" value="SAM"/>
</dbReference>
<feature type="zinc finger region" description="C3H1-type" evidence="5">
    <location>
        <begin position="205"/>
        <end position="232"/>
    </location>
</feature>
<dbReference type="SMART" id="SM00454">
    <property type="entry name" value="SAM"/>
    <property type="match status" value="1"/>
</dbReference>
<keyword evidence="4 5" id="KW-0862">Zinc</keyword>
<dbReference type="InterPro" id="IPR036855">
    <property type="entry name" value="Znf_CCCH_sf"/>
</dbReference>
<dbReference type="InterPro" id="IPR000571">
    <property type="entry name" value="Znf_CCCH"/>
</dbReference>
<evidence type="ECO:0000259" key="8">
    <source>
        <dbReference type="PROSITE" id="PS50105"/>
    </source>
</evidence>
<evidence type="ECO:0000256" key="4">
    <source>
        <dbReference type="ARBA" id="ARBA00022833"/>
    </source>
</evidence>
<feature type="zinc finger region" description="C3H1-type" evidence="5">
    <location>
        <begin position="165"/>
        <end position="193"/>
    </location>
</feature>
<evidence type="ECO:0000313" key="10">
    <source>
        <dbReference type="Proteomes" id="UP000649617"/>
    </source>
</evidence>
<keyword evidence="3 5" id="KW-0863">Zinc-finger</keyword>
<organism evidence="9 10">
    <name type="scientific">Symbiodinium pilosum</name>
    <name type="common">Dinoflagellate</name>
    <dbReference type="NCBI Taxonomy" id="2952"/>
    <lineage>
        <taxon>Eukaryota</taxon>
        <taxon>Sar</taxon>
        <taxon>Alveolata</taxon>
        <taxon>Dinophyceae</taxon>
        <taxon>Suessiales</taxon>
        <taxon>Symbiodiniaceae</taxon>
        <taxon>Symbiodinium</taxon>
    </lineage>
</organism>
<dbReference type="Proteomes" id="UP000649617">
    <property type="component" value="Unassembled WGS sequence"/>
</dbReference>
<feature type="domain" description="SAM" evidence="8">
    <location>
        <begin position="292"/>
        <end position="359"/>
    </location>
</feature>
<dbReference type="InterPro" id="IPR045877">
    <property type="entry name" value="ZFP36-like"/>
</dbReference>
<evidence type="ECO:0000256" key="1">
    <source>
        <dbReference type="ARBA" id="ARBA00022723"/>
    </source>
</evidence>
<dbReference type="PROSITE" id="PS50105">
    <property type="entry name" value="SAM_DOMAIN"/>
    <property type="match status" value="1"/>
</dbReference>
<keyword evidence="1 5" id="KW-0479">Metal-binding</keyword>
<dbReference type="PROSITE" id="PS50103">
    <property type="entry name" value="ZF_C3H1"/>
    <property type="match status" value="5"/>
</dbReference>
<keyword evidence="2" id="KW-0677">Repeat</keyword>
<dbReference type="SUPFAM" id="SSF90229">
    <property type="entry name" value="CCCH zinc finger"/>
    <property type="match status" value="4"/>
</dbReference>
<name>A0A812L9M6_SYMPI</name>
<feature type="zinc finger region" description="C3H1-type" evidence="5">
    <location>
        <begin position="128"/>
        <end position="156"/>
    </location>
</feature>
<evidence type="ECO:0000256" key="2">
    <source>
        <dbReference type="ARBA" id="ARBA00022737"/>
    </source>
</evidence>
<gene>
    <name evidence="9" type="primary">cpsf4</name>
    <name evidence="9" type="ORF">SPIL2461_LOCUS4189</name>
</gene>
<feature type="domain" description="C3H1-type" evidence="7">
    <location>
        <begin position="91"/>
        <end position="119"/>
    </location>
</feature>
<dbReference type="Pfam" id="PF00536">
    <property type="entry name" value="SAM_1"/>
    <property type="match status" value="1"/>
</dbReference>
<dbReference type="EMBL" id="CAJNIZ010005402">
    <property type="protein sequence ID" value="CAE7241518.1"/>
    <property type="molecule type" value="Genomic_DNA"/>
</dbReference>
<feature type="zinc finger region" description="C3H1-type" evidence="5">
    <location>
        <begin position="91"/>
        <end position="119"/>
    </location>
</feature>
<dbReference type="PANTHER" id="PTHR12547">
    <property type="entry name" value="CCCH ZINC FINGER/TIS11-RELATED"/>
    <property type="match status" value="1"/>
</dbReference>
<dbReference type="AlphaFoldDB" id="A0A812L9M6"/>
<evidence type="ECO:0000256" key="6">
    <source>
        <dbReference type="SAM" id="MobiDB-lite"/>
    </source>
</evidence>
<dbReference type="InterPro" id="IPR013761">
    <property type="entry name" value="SAM/pointed_sf"/>
</dbReference>
<feature type="zinc finger region" description="C3H1-type" evidence="5">
    <location>
        <begin position="52"/>
        <end position="80"/>
    </location>
</feature>
<dbReference type="Gene3D" id="3.30.1370.210">
    <property type="match status" value="1"/>
</dbReference>
<evidence type="ECO:0000313" key="9">
    <source>
        <dbReference type="EMBL" id="CAE7241518.1"/>
    </source>
</evidence>
<evidence type="ECO:0000259" key="7">
    <source>
        <dbReference type="PROSITE" id="PS50103"/>
    </source>
</evidence>
<comment type="caution">
    <text evidence="9">The sequence shown here is derived from an EMBL/GenBank/DDBJ whole genome shotgun (WGS) entry which is preliminary data.</text>
</comment>
<feature type="domain" description="C3H1-type" evidence="7">
    <location>
        <begin position="205"/>
        <end position="232"/>
    </location>
</feature>
<feature type="domain" description="C3H1-type" evidence="7">
    <location>
        <begin position="165"/>
        <end position="193"/>
    </location>
</feature>
<proteinExistence type="predicted"/>
<dbReference type="Pfam" id="PF00642">
    <property type="entry name" value="zf-CCCH"/>
    <property type="match status" value="2"/>
</dbReference>
<feature type="domain" description="C3H1-type" evidence="7">
    <location>
        <begin position="52"/>
        <end position="80"/>
    </location>
</feature>
<reference evidence="9" key="1">
    <citation type="submission" date="2021-02" db="EMBL/GenBank/DDBJ databases">
        <authorList>
            <person name="Dougan E. K."/>
            <person name="Rhodes N."/>
            <person name="Thang M."/>
            <person name="Chan C."/>
        </authorList>
    </citation>
    <scope>NUCLEOTIDE SEQUENCE</scope>
</reference>
<dbReference type="GO" id="GO:0003729">
    <property type="term" value="F:mRNA binding"/>
    <property type="evidence" value="ECO:0007669"/>
    <property type="project" value="InterPro"/>
</dbReference>
<evidence type="ECO:0000256" key="3">
    <source>
        <dbReference type="ARBA" id="ARBA00022771"/>
    </source>
</evidence>
<dbReference type="GO" id="GO:0008270">
    <property type="term" value="F:zinc ion binding"/>
    <property type="evidence" value="ECO:0007669"/>
    <property type="project" value="UniProtKB-KW"/>
</dbReference>
<feature type="domain" description="C3H1-type" evidence="7">
    <location>
        <begin position="128"/>
        <end position="156"/>
    </location>
</feature>
<dbReference type="Gene3D" id="1.10.150.50">
    <property type="entry name" value="Transcription Factor, Ets-1"/>
    <property type="match status" value="1"/>
</dbReference>
<keyword evidence="10" id="KW-1185">Reference proteome</keyword>
<accession>A0A812L9M6</accession>
<dbReference type="OrthoDB" id="415459at2759"/>
<feature type="region of interest" description="Disordered" evidence="6">
    <location>
        <begin position="1"/>
        <end position="20"/>
    </location>
</feature>